<dbReference type="Pfam" id="PF00881">
    <property type="entry name" value="Nitroreductase"/>
    <property type="match status" value="1"/>
</dbReference>
<comment type="cofactor">
    <cofactor evidence="1">
        <name>FMN</name>
        <dbReference type="ChEBI" id="CHEBI:58210"/>
    </cofactor>
</comment>
<sequence>MTLNTNKAKTVTEAVLTRLTVRDFLDTPVDKETLRQIFETARRAPSGGNLQPWNVHVLTGEKLDNFRHEVIGKLMKGEIEQETFAPYPSPLWEPMRSWRYKLGEDMYKLLGIPKDDKPARLRQVGKNFTFFSAPVGILITGDKRLEVPQYYDIGIYLQTLMLLAREQGLHTAPQGAWRSFPDTIKAHVGHPDEQHILVGMSMGYANPDAPVNQLVSDRAPLDELVHFHD</sequence>
<proteinExistence type="inferred from homology"/>
<dbReference type="Proteomes" id="UP000885830">
    <property type="component" value="Unassembled WGS sequence"/>
</dbReference>
<gene>
    <name evidence="7" type="ORF">ENJ42_06005</name>
</gene>
<dbReference type="GO" id="GO:0016491">
    <property type="term" value="F:oxidoreductase activity"/>
    <property type="evidence" value="ECO:0007669"/>
    <property type="project" value="UniProtKB-KW"/>
</dbReference>
<evidence type="ECO:0000256" key="1">
    <source>
        <dbReference type="ARBA" id="ARBA00001917"/>
    </source>
</evidence>
<dbReference type="Gene3D" id="3.40.109.10">
    <property type="entry name" value="NADH Oxidase"/>
    <property type="match status" value="1"/>
</dbReference>
<keyword evidence="5" id="KW-0560">Oxidoreductase</keyword>
<name>A0A7C5M1A2_9PROT</name>
<feature type="domain" description="Nitroreductase" evidence="6">
    <location>
        <begin position="17"/>
        <end position="204"/>
    </location>
</feature>
<dbReference type="EMBL" id="DRMJ01000308">
    <property type="protein sequence ID" value="HHL43151.1"/>
    <property type="molecule type" value="Genomic_DNA"/>
</dbReference>
<dbReference type="SUPFAM" id="SSF55469">
    <property type="entry name" value="FMN-dependent nitroreductase-like"/>
    <property type="match status" value="1"/>
</dbReference>
<reference evidence="7" key="1">
    <citation type="journal article" date="2020" name="mSystems">
        <title>Genome- and Community-Level Interaction Insights into Carbon Utilization and Element Cycling Functions of Hydrothermarchaeota in Hydrothermal Sediment.</title>
        <authorList>
            <person name="Zhou Z."/>
            <person name="Liu Y."/>
            <person name="Xu W."/>
            <person name="Pan J."/>
            <person name="Luo Z.H."/>
            <person name="Li M."/>
        </authorList>
    </citation>
    <scope>NUCLEOTIDE SEQUENCE [LARGE SCALE GENOMIC DNA]</scope>
    <source>
        <strain evidence="7">HyVt-485</strain>
    </source>
</reference>
<evidence type="ECO:0000313" key="7">
    <source>
        <dbReference type="EMBL" id="HHL43151.1"/>
    </source>
</evidence>
<dbReference type="AlphaFoldDB" id="A0A7C5M1A2"/>
<dbReference type="CDD" id="cd02136">
    <property type="entry name" value="PnbA_NfnB-like"/>
    <property type="match status" value="1"/>
</dbReference>
<evidence type="ECO:0000256" key="2">
    <source>
        <dbReference type="ARBA" id="ARBA00007118"/>
    </source>
</evidence>
<accession>A0A7C5M1A2</accession>
<keyword evidence="4" id="KW-0288">FMN</keyword>
<dbReference type="PANTHER" id="PTHR43673:SF2">
    <property type="entry name" value="NITROREDUCTASE"/>
    <property type="match status" value="1"/>
</dbReference>
<dbReference type="PANTHER" id="PTHR43673">
    <property type="entry name" value="NAD(P)H NITROREDUCTASE YDGI-RELATED"/>
    <property type="match status" value="1"/>
</dbReference>
<protein>
    <submittedName>
        <fullName evidence="7">Nitroreductase</fullName>
    </submittedName>
</protein>
<comment type="caution">
    <text evidence="7">The sequence shown here is derived from an EMBL/GenBank/DDBJ whole genome shotgun (WGS) entry which is preliminary data.</text>
</comment>
<dbReference type="InterPro" id="IPR000415">
    <property type="entry name" value="Nitroreductase-like"/>
</dbReference>
<keyword evidence="3" id="KW-0285">Flavoprotein</keyword>
<evidence type="ECO:0000256" key="5">
    <source>
        <dbReference type="ARBA" id="ARBA00023002"/>
    </source>
</evidence>
<comment type="similarity">
    <text evidence="2">Belongs to the nitroreductase family.</text>
</comment>
<evidence type="ECO:0000256" key="4">
    <source>
        <dbReference type="ARBA" id="ARBA00022643"/>
    </source>
</evidence>
<evidence type="ECO:0000256" key="3">
    <source>
        <dbReference type="ARBA" id="ARBA00022630"/>
    </source>
</evidence>
<dbReference type="InterPro" id="IPR029479">
    <property type="entry name" value="Nitroreductase"/>
</dbReference>
<organism evidence="7">
    <name type="scientific">Hellea balneolensis</name>
    <dbReference type="NCBI Taxonomy" id="287478"/>
    <lineage>
        <taxon>Bacteria</taxon>
        <taxon>Pseudomonadati</taxon>
        <taxon>Pseudomonadota</taxon>
        <taxon>Alphaproteobacteria</taxon>
        <taxon>Maricaulales</taxon>
        <taxon>Robiginitomaculaceae</taxon>
        <taxon>Hellea</taxon>
    </lineage>
</organism>
<evidence type="ECO:0000259" key="6">
    <source>
        <dbReference type="Pfam" id="PF00881"/>
    </source>
</evidence>